<dbReference type="AlphaFoldDB" id="A0A1I5TZ75"/>
<sequence length="275" mass="29453">MAGESRLSPGDAAGEDHVAEQILVTGGSGQLGRVVVERLRAAEVPVRALSRRRRSGEGVRWTAGDLRTGRGIDVAVAGAGTVIHCATDYRREVETVRTLVEAARWSGQTPHLVYVSIVGVDKIPLGYYQAKLAAEQLIAGSGMPYTILRATQFHSLVRTILAGAARLPAVPVPKFRFQPVDVRDVAARLVELARGEPRERVSDFGGPEVRTTAELARALLAVSGKARRLVSVPAPGRVARGYAAGANLAPEHPDGVVTFEQYLAERGKPAALRYR</sequence>
<evidence type="ECO:0000313" key="3">
    <source>
        <dbReference type="Proteomes" id="UP000199137"/>
    </source>
</evidence>
<dbReference type="InterPro" id="IPR036291">
    <property type="entry name" value="NAD(P)-bd_dom_sf"/>
</dbReference>
<dbReference type="PANTHER" id="PTHR12126">
    <property type="entry name" value="NADH-UBIQUINONE OXIDOREDUCTASE 39 KDA SUBUNIT-RELATED"/>
    <property type="match status" value="1"/>
</dbReference>
<dbReference type="Proteomes" id="UP000199137">
    <property type="component" value="Unassembled WGS sequence"/>
</dbReference>
<evidence type="ECO:0000313" key="2">
    <source>
        <dbReference type="EMBL" id="SFP88343.1"/>
    </source>
</evidence>
<dbReference type="PANTHER" id="PTHR12126:SF11">
    <property type="entry name" value="NADH DEHYDROGENASE [UBIQUINONE] 1 ALPHA SUBCOMPLEX SUBUNIT 9, MITOCHONDRIAL"/>
    <property type="match status" value="1"/>
</dbReference>
<name>A0A1I5TZ75_9PSEU</name>
<dbReference type="InterPro" id="IPR051207">
    <property type="entry name" value="ComplexI_NDUFA9_subunit"/>
</dbReference>
<gene>
    <name evidence="2" type="ORF">SAMN05421854_107314</name>
</gene>
<dbReference type="SUPFAM" id="SSF51735">
    <property type="entry name" value="NAD(P)-binding Rossmann-fold domains"/>
    <property type="match status" value="1"/>
</dbReference>
<feature type="domain" description="NAD(P)-binding" evidence="1">
    <location>
        <begin position="26"/>
        <end position="154"/>
    </location>
</feature>
<dbReference type="GO" id="GO:0044877">
    <property type="term" value="F:protein-containing complex binding"/>
    <property type="evidence" value="ECO:0007669"/>
    <property type="project" value="TreeGrafter"/>
</dbReference>
<proteinExistence type="predicted"/>
<dbReference type="Gene3D" id="3.40.50.720">
    <property type="entry name" value="NAD(P)-binding Rossmann-like Domain"/>
    <property type="match status" value="1"/>
</dbReference>
<evidence type="ECO:0000259" key="1">
    <source>
        <dbReference type="Pfam" id="PF13460"/>
    </source>
</evidence>
<dbReference type="STRING" id="112413.SAMN05421854_107314"/>
<accession>A0A1I5TZ75</accession>
<dbReference type="EMBL" id="FOWC01000007">
    <property type="protein sequence ID" value="SFP88343.1"/>
    <property type="molecule type" value="Genomic_DNA"/>
</dbReference>
<dbReference type="Pfam" id="PF13460">
    <property type="entry name" value="NAD_binding_10"/>
    <property type="match status" value="1"/>
</dbReference>
<dbReference type="InterPro" id="IPR016040">
    <property type="entry name" value="NAD(P)-bd_dom"/>
</dbReference>
<reference evidence="2 3" key="1">
    <citation type="submission" date="2016-10" db="EMBL/GenBank/DDBJ databases">
        <authorList>
            <person name="de Groot N.N."/>
        </authorList>
    </citation>
    <scope>NUCLEOTIDE SEQUENCE [LARGE SCALE GENOMIC DNA]</scope>
    <source>
        <strain evidence="2 3">DSM 44637</strain>
    </source>
</reference>
<organism evidence="2 3">
    <name type="scientific">Amycolatopsis rubida</name>
    <dbReference type="NCBI Taxonomy" id="112413"/>
    <lineage>
        <taxon>Bacteria</taxon>
        <taxon>Bacillati</taxon>
        <taxon>Actinomycetota</taxon>
        <taxon>Actinomycetes</taxon>
        <taxon>Pseudonocardiales</taxon>
        <taxon>Pseudonocardiaceae</taxon>
        <taxon>Amycolatopsis</taxon>
    </lineage>
</organism>
<protein>
    <submittedName>
        <fullName evidence="2">Uncharacterized conserved protein YbjT, contains NAD(P)-binding and DUF2867 domains</fullName>
    </submittedName>
</protein>